<dbReference type="InterPro" id="IPR002347">
    <property type="entry name" value="SDR_fam"/>
</dbReference>
<evidence type="ECO:0000313" key="3">
    <source>
        <dbReference type="EMBL" id="CAG9324384.1"/>
    </source>
</evidence>
<dbReference type="Gene3D" id="3.40.50.720">
    <property type="entry name" value="NAD(P)-binding Rossmann-like Domain"/>
    <property type="match status" value="1"/>
</dbReference>
<reference evidence="3" key="1">
    <citation type="submission" date="2021-09" db="EMBL/GenBank/DDBJ databases">
        <authorList>
            <consortium name="AG Swart"/>
            <person name="Singh M."/>
            <person name="Singh A."/>
            <person name="Seah K."/>
            <person name="Emmerich C."/>
        </authorList>
    </citation>
    <scope>NUCLEOTIDE SEQUENCE</scope>
    <source>
        <strain evidence="3">ATCC30299</strain>
    </source>
</reference>
<dbReference type="GO" id="GO:0016614">
    <property type="term" value="F:oxidoreductase activity, acting on CH-OH group of donors"/>
    <property type="evidence" value="ECO:0007669"/>
    <property type="project" value="UniProtKB-ARBA"/>
</dbReference>
<dbReference type="InterPro" id="IPR036291">
    <property type="entry name" value="NAD(P)-bd_dom_sf"/>
</dbReference>
<keyword evidence="4" id="KW-1185">Reference proteome</keyword>
<sequence>MGSPDDFNRVMSVNAKGAFFIARELQSKFTADARVLYLTSSVGEAYKVPYPFYAISKKALNMVYEVMKKELKGILVAAVHPGLVKTDMYHVQVGKIPGFNERIAIDPSIAAKFLKFILSEKVNAKEYSDEIWSIYNLHHQPRWLEEGDEAPGQQG</sequence>
<evidence type="ECO:0000256" key="1">
    <source>
        <dbReference type="ARBA" id="ARBA00006484"/>
    </source>
</evidence>
<dbReference type="SUPFAM" id="SSF51735">
    <property type="entry name" value="NAD(P)-binding Rossmann-fold domains"/>
    <property type="match status" value="1"/>
</dbReference>
<comment type="similarity">
    <text evidence="1">Belongs to the short-chain dehydrogenases/reductases (SDR) family.</text>
</comment>
<dbReference type="AlphaFoldDB" id="A0AAU9J866"/>
<protein>
    <submittedName>
        <fullName evidence="3">Uncharacterized protein</fullName>
    </submittedName>
</protein>
<comment type="caution">
    <text evidence="3">The sequence shown here is derived from an EMBL/GenBank/DDBJ whole genome shotgun (WGS) entry which is preliminary data.</text>
</comment>
<dbReference type="PANTHER" id="PTHR48107">
    <property type="entry name" value="NADPH-DEPENDENT ALDEHYDE REDUCTASE-LIKE PROTEIN, CHLOROPLASTIC-RELATED"/>
    <property type="match status" value="1"/>
</dbReference>
<gene>
    <name evidence="3" type="ORF">BSTOLATCC_MIC36176</name>
</gene>
<keyword evidence="2" id="KW-0560">Oxidoreductase</keyword>
<dbReference type="EMBL" id="CAJZBQ010000036">
    <property type="protein sequence ID" value="CAG9324384.1"/>
    <property type="molecule type" value="Genomic_DNA"/>
</dbReference>
<dbReference type="Pfam" id="PF00106">
    <property type="entry name" value="adh_short"/>
    <property type="match status" value="1"/>
</dbReference>
<dbReference type="PANTHER" id="PTHR48107:SF7">
    <property type="entry name" value="RE15974P"/>
    <property type="match status" value="1"/>
</dbReference>
<evidence type="ECO:0000256" key="2">
    <source>
        <dbReference type="ARBA" id="ARBA00023002"/>
    </source>
</evidence>
<proteinExistence type="inferred from homology"/>
<dbReference type="Proteomes" id="UP001162131">
    <property type="component" value="Unassembled WGS sequence"/>
</dbReference>
<organism evidence="3 4">
    <name type="scientific">Blepharisma stoltei</name>
    <dbReference type="NCBI Taxonomy" id="1481888"/>
    <lineage>
        <taxon>Eukaryota</taxon>
        <taxon>Sar</taxon>
        <taxon>Alveolata</taxon>
        <taxon>Ciliophora</taxon>
        <taxon>Postciliodesmatophora</taxon>
        <taxon>Heterotrichea</taxon>
        <taxon>Heterotrichida</taxon>
        <taxon>Blepharismidae</taxon>
        <taxon>Blepharisma</taxon>
    </lineage>
</organism>
<name>A0AAU9J866_9CILI</name>
<accession>A0AAU9J866</accession>
<evidence type="ECO:0000313" key="4">
    <source>
        <dbReference type="Proteomes" id="UP001162131"/>
    </source>
</evidence>